<evidence type="ECO:0000256" key="5">
    <source>
        <dbReference type="ARBA" id="ARBA00022679"/>
    </source>
</evidence>
<dbReference type="GeneID" id="9345679"/>
<evidence type="ECO:0000256" key="2">
    <source>
        <dbReference type="ARBA" id="ARBA00001946"/>
    </source>
</evidence>
<proteinExistence type="predicted"/>
<dbReference type="HOGENOM" id="CLU_008023_3_0_2"/>
<keyword evidence="11" id="KW-1185">Reference proteome</keyword>
<keyword evidence="5 10" id="KW-0808">Transferase</keyword>
<dbReference type="KEGG" id="mev:Metev_0068"/>
<comment type="cofactor">
    <cofactor evidence="2">
        <name>Mg(2+)</name>
        <dbReference type="ChEBI" id="CHEBI:18420"/>
    </cofactor>
</comment>
<evidence type="ECO:0000313" key="10">
    <source>
        <dbReference type="EMBL" id="ADI73000.1"/>
    </source>
</evidence>
<protein>
    <recommendedName>
        <fullName evidence="4">dihydropteroate synthase</fullName>
        <ecNumber evidence="4">2.5.1.15</ecNumber>
    </recommendedName>
</protein>
<dbReference type="GO" id="GO:0046656">
    <property type="term" value="P:folic acid biosynthetic process"/>
    <property type="evidence" value="ECO:0007669"/>
    <property type="project" value="UniProtKB-KW"/>
</dbReference>
<dbReference type="InterPro" id="IPR045031">
    <property type="entry name" value="DHP_synth-like"/>
</dbReference>
<dbReference type="EMBL" id="CP002069">
    <property type="protein sequence ID" value="ADI73000.1"/>
    <property type="molecule type" value="Genomic_DNA"/>
</dbReference>
<evidence type="ECO:0000256" key="7">
    <source>
        <dbReference type="ARBA" id="ARBA00022842"/>
    </source>
</evidence>
<dbReference type="GO" id="GO:0004156">
    <property type="term" value="F:dihydropteroate synthase activity"/>
    <property type="evidence" value="ECO:0007669"/>
    <property type="project" value="UniProtKB-EC"/>
</dbReference>
<organism evidence="10 11">
    <name type="scientific">Methanohalobium evestigatum (strain ATCC BAA-1072 / DSM 3721 / NBRC 107634 / OCM 161 / Z-7303)</name>
    <dbReference type="NCBI Taxonomy" id="644295"/>
    <lineage>
        <taxon>Archaea</taxon>
        <taxon>Methanobacteriati</taxon>
        <taxon>Methanobacteriota</taxon>
        <taxon>Stenosarchaea group</taxon>
        <taxon>Methanomicrobia</taxon>
        <taxon>Methanosarcinales</taxon>
        <taxon>Methanosarcinaceae</taxon>
        <taxon>Methanohalobium</taxon>
    </lineage>
</organism>
<dbReference type="NCBIfam" id="TIGR01496">
    <property type="entry name" value="DHPS"/>
    <property type="match status" value="1"/>
</dbReference>
<dbReference type="PANTHER" id="PTHR20941">
    <property type="entry name" value="FOLATE SYNTHESIS PROTEINS"/>
    <property type="match status" value="1"/>
</dbReference>
<dbReference type="RefSeq" id="WP_013193568.1">
    <property type="nucleotide sequence ID" value="NC_014253.1"/>
</dbReference>
<evidence type="ECO:0000256" key="4">
    <source>
        <dbReference type="ARBA" id="ARBA00012458"/>
    </source>
</evidence>
<dbReference type="GO" id="GO:0046872">
    <property type="term" value="F:metal ion binding"/>
    <property type="evidence" value="ECO:0007669"/>
    <property type="project" value="UniProtKB-KW"/>
</dbReference>
<keyword evidence="7" id="KW-0460">Magnesium</keyword>
<evidence type="ECO:0000256" key="8">
    <source>
        <dbReference type="ARBA" id="ARBA00022909"/>
    </source>
</evidence>
<dbReference type="InterPro" id="IPR006390">
    <property type="entry name" value="DHP_synth_dom"/>
</dbReference>
<evidence type="ECO:0000313" key="11">
    <source>
        <dbReference type="Proteomes" id="UP000000391"/>
    </source>
</evidence>
<dbReference type="AlphaFoldDB" id="D7E5X8"/>
<dbReference type="Proteomes" id="UP000000391">
    <property type="component" value="Chromosome"/>
</dbReference>
<dbReference type="GO" id="GO:0046654">
    <property type="term" value="P:tetrahydrofolate biosynthetic process"/>
    <property type="evidence" value="ECO:0007669"/>
    <property type="project" value="TreeGrafter"/>
</dbReference>
<dbReference type="Pfam" id="PF00809">
    <property type="entry name" value="Pterin_bind"/>
    <property type="match status" value="1"/>
</dbReference>
<reference evidence="10 11" key="1">
    <citation type="submission" date="2010-06" db="EMBL/GenBank/DDBJ databases">
        <title>Complete sequence chromosome of Methanohalobium evestigatum Z-7303.</title>
        <authorList>
            <consortium name="US DOE Joint Genome Institute"/>
            <person name="Lucas S."/>
            <person name="Copeland A."/>
            <person name="Lapidus A."/>
            <person name="Cheng J.-F."/>
            <person name="Bruce D."/>
            <person name="Goodwin L."/>
            <person name="Pitluck S."/>
            <person name="Saunders E."/>
            <person name="Detter J.C."/>
            <person name="Han C."/>
            <person name="Tapia R."/>
            <person name="Land M."/>
            <person name="Hauser L."/>
            <person name="Kyrpides N."/>
            <person name="Mikhailova N."/>
            <person name="Sieprawska-Lupa M."/>
            <person name="Whitman W.B."/>
            <person name="Anderson I."/>
            <person name="Woyke T."/>
        </authorList>
    </citation>
    <scope>NUCLEOTIDE SEQUENCE [LARGE SCALE GENOMIC DNA]</scope>
    <source>
        <strain evidence="11">ATCC BAA-1072 / DSM 3721 / NBRC 107634 / OCM 161 / Z-7303</strain>
    </source>
</reference>
<dbReference type="EC" id="2.5.1.15" evidence="4"/>
<dbReference type="InterPro" id="IPR011005">
    <property type="entry name" value="Dihydropteroate_synth-like_sf"/>
</dbReference>
<comment type="catalytic activity">
    <reaction evidence="1">
        <text>(7,8-dihydropterin-6-yl)methyl diphosphate + 4-aminobenzoate = 7,8-dihydropteroate + diphosphate</text>
        <dbReference type="Rhea" id="RHEA:19949"/>
        <dbReference type="ChEBI" id="CHEBI:17836"/>
        <dbReference type="ChEBI" id="CHEBI:17839"/>
        <dbReference type="ChEBI" id="CHEBI:33019"/>
        <dbReference type="ChEBI" id="CHEBI:72950"/>
        <dbReference type="EC" id="2.5.1.15"/>
    </reaction>
</comment>
<keyword evidence="8" id="KW-0289">Folate biosynthesis</keyword>
<dbReference type="PROSITE" id="PS00793">
    <property type="entry name" value="DHPS_2"/>
    <property type="match status" value="1"/>
</dbReference>
<name>D7E5X8_METEZ</name>
<comment type="pathway">
    <text evidence="3">Cofactor biosynthesis; tetrahydrofolate biosynthesis; 7,8-dihydrofolate from 2-amino-4-hydroxy-6-hydroxymethyl-7,8-dihydropteridine diphosphate and 4-aminobenzoate: step 1/2.</text>
</comment>
<dbReference type="Gene3D" id="3.20.20.20">
    <property type="entry name" value="Dihydropteroate synthase-like"/>
    <property type="match status" value="1"/>
</dbReference>
<evidence type="ECO:0000256" key="6">
    <source>
        <dbReference type="ARBA" id="ARBA00022723"/>
    </source>
</evidence>
<feature type="domain" description="Pterin-binding" evidence="9">
    <location>
        <begin position="25"/>
        <end position="273"/>
    </location>
</feature>
<evidence type="ECO:0000256" key="1">
    <source>
        <dbReference type="ARBA" id="ARBA00000012"/>
    </source>
</evidence>
<accession>D7E5X8</accession>
<dbReference type="SUPFAM" id="SSF51717">
    <property type="entry name" value="Dihydropteroate synthetase-like"/>
    <property type="match status" value="1"/>
</dbReference>
<dbReference type="InterPro" id="IPR000489">
    <property type="entry name" value="Pterin-binding_dom"/>
</dbReference>
<evidence type="ECO:0000256" key="3">
    <source>
        <dbReference type="ARBA" id="ARBA00004763"/>
    </source>
</evidence>
<dbReference type="PROSITE" id="PS50972">
    <property type="entry name" value="PTERIN_BINDING"/>
    <property type="match status" value="1"/>
</dbReference>
<sequence length="414" mass="45505">MDGTGKIMAVDSDICGLKVGDEHPVRLMGVINLSQESFYKNSVIDKDSIINTAQDMVDKGATMIDVGGRSTWPLAEKITKKQETERLLPALEELKGNVDAVISVDTMFADIAEESLKRGVDVVNDVSGLTADSRMVDLIADYDCPAVVMASYQTPGDPFGMDAVMDSLSSIIKKAESKDIDPNKLILDPAFGKWVPEKDPIYDFETADQFERLKIFEKPLLAAVSRKSMIKAVTGKPAEERLYGSLAATSLVVHKGADIIRTHDIHQTKDVVDVAKAIRSRSPYVRKNGFEVSVLDVNHPSDAAYLIQSIGATTSGSNVMKKKSVYRVLRINNITTTEALIIKQEMLARGADAAISRDAVSHEDESTDVILMGTLLQIEQLVDKLSCQARNLPLIADMIEETLEQYTDTKYLYQ</sequence>
<dbReference type="STRING" id="644295.Metev_0068"/>
<dbReference type="PANTHER" id="PTHR20941:SF1">
    <property type="entry name" value="FOLIC ACID SYNTHESIS PROTEIN FOL1"/>
    <property type="match status" value="1"/>
</dbReference>
<gene>
    <name evidence="10" type="ordered locus">Metev_0068</name>
</gene>
<keyword evidence="6" id="KW-0479">Metal-binding</keyword>
<evidence type="ECO:0000259" key="9">
    <source>
        <dbReference type="PROSITE" id="PS50972"/>
    </source>
</evidence>